<dbReference type="GeneID" id="36552039"/>
<dbReference type="EMBL" id="MSFO01000005">
    <property type="protein sequence ID" value="PLB47844.1"/>
    <property type="molecule type" value="Genomic_DNA"/>
</dbReference>
<comment type="caution">
    <text evidence="1">The sequence shown here is derived from an EMBL/GenBank/DDBJ whole genome shotgun (WGS) entry which is preliminary data.</text>
</comment>
<proteinExistence type="predicted"/>
<reference evidence="1 2" key="1">
    <citation type="submission" date="2016-12" db="EMBL/GenBank/DDBJ databases">
        <title>The genomes of Aspergillus section Nigri reveals drivers in fungal speciation.</title>
        <authorList>
            <consortium name="DOE Joint Genome Institute"/>
            <person name="Vesth T.C."/>
            <person name="Nybo J."/>
            <person name="Theobald S."/>
            <person name="Brandl J."/>
            <person name="Frisvad J.C."/>
            <person name="Nielsen K.F."/>
            <person name="Lyhne E.K."/>
            <person name="Kogle M.E."/>
            <person name="Kuo A."/>
            <person name="Riley R."/>
            <person name="Clum A."/>
            <person name="Nolan M."/>
            <person name="Lipzen A."/>
            <person name="Salamov A."/>
            <person name="Henrissat B."/>
            <person name="Wiebenga A."/>
            <person name="De Vries R.P."/>
            <person name="Grigoriev I.V."/>
            <person name="Mortensen U.H."/>
            <person name="Andersen M.R."/>
            <person name="Baker S.E."/>
        </authorList>
    </citation>
    <scope>NUCLEOTIDE SEQUENCE [LARGE SCALE GENOMIC DNA]</scope>
    <source>
        <strain evidence="1 2">IBT 23096</strain>
    </source>
</reference>
<evidence type="ECO:0000313" key="2">
    <source>
        <dbReference type="Proteomes" id="UP000234275"/>
    </source>
</evidence>
<evidence type="ECO:0000313" key="1">
    <source>
        <dbReference type="EMBL" id="PLB47844.1"/>
    </source>
</evidence>
<dbReference type="VEuPathDB" id="FungiDB:P170DRAFT_359174"/>
<dbReference type="RefSeq" id="XP_024703146.1">
    <property type="nucleotide sequence ID" value="XM_024844339.1"/>
</dbReference>
<dbReference type="AlphaFoldDB" id="A0A2I2G4N9"/>
<accession>A0A2I2G4N9</accession>
<protein>
    <submittedName>
        <fullName evidence="1">Uncharacterized protein</fullName>
    </submittedName>
</protein>
<dbReference type="Proteomes" id="UP000234275">
    <property type="component" value="Unassembled WGS sequence"/>
</dbReference>
<sequence length="55" mass="6012">NSILAISIKKPVTEVVTIVVINHSPAYTIYILINILRNPITKLISTGLVILVCLL</sequence>
<gene>
    <name evidence="1" type="ORF">P170DRAFT_359174</name>
</gene>
<feature type="non-terminal residue" evidence="1">
    <location>
        <position position="1"/>
    </location>
</feature>
<name>A0A2I2G4N9_9EURO</name>
<keyword evidence="2" id="KW-1185">Reference proteome</keyword>
<organism evidence="1 2">
    <name type="scientific">Aspergillus steynii IBT 23096</name>
    <dbReference type="NCBI Taxonomy" id="1392250"/>
    <lineage>
        <taxon>Eukaryota</taxon>
        <taxon>Fungi</taxon>
        <taxon>Dikarya</taxon>
        <taxon>Ascomycota</taxon>
        <taxon>Pezizomycotina</taxon>
        <taxon>Eurotiomycetes</taxon>
        <taxon>Eurotiomycetidae</taxon>
        <taxon>Eurotiales</taxon>
        <taxon>Aspergillaceae</taxon>
        <taxon>Aspergillus</taxon>
        <taxon>Aspergillus subgen. Circumdati</taxon>
    </lineage>
</organism>